<dbReference type="Gene3D" id="2.30.42.10">
    <property type="match status" value="1"/>
</dbReference>
<feature type="domain" description="Rap-GAP" evidence="5">
    <location>
        <begin position="390"/>
        <end position="607"/>
    </location>
</feature>
<evidence type="ECO:0000256" key="1">
    <source>
        <dbReference type="ARBA" id="ARBA00022468"/>
    </source>
</evidence>
<dbReference type="PROSITE" id="PS50085">
    <property type="entry name" value="RAPGAP"/>
    <property type="match status" value="1"/>
</dbReference>
<dbReference type="GO" id="GO:0051056">
    <property type="term" value="P:regulation of small GTPase mediated signal transduction"/>
    <property type="evidence" value="ECO:0007669"/>
    <property type="project" value="InterPro"/>
</dbReference>
<name>A0A8C1EAQ3_CYPCA</name>
<sequence>MQSDDLFIRKFRRQSPRPTLARVNFDPKQDGGSVRTRVVAEWPPRREGEGTNSESVTPSAAALNLRTVGRGHIMQRSNSDVTLGDLDSAGQVGRKLLRVGGDKSGTSGQGESLHREYGSLSSLERQTQIVDPSSENQGVLSPSALRFRDPFILLEGLGKKSKPSPPQAPHFSCDQSILFDLSEAATNRDSIGRKKNITSGASAASQLRDGNDNDLLLSCPHFRNEMGGEESVGLGLPRAGRYRWRSLQSPNNAVSVLEEPRESHVQAQGKSNYFIEHADLGARYYHKYFYMKDHQNFFGMDERLGPVAVSFRREEKEGSSGSQYNYRIIFRTTELKTLRGSILEESVPSAARHTTPRGLSPKRLLEFILPDLNLHCLRLASTSPKVRDTLLKLDEQGLNFQHKVGIMYCRAGQSTEEDMYNNESAGPEFDEFLDLLGERVRLKGWEKYRAQLDTKTDSTGTHSLYTRYQDYEIMFHVSTMLPYTANNTQQLLRKRHIGNDIVTIVFQEPGALPFTPKTIRSHFQHVFIIVQVHEPCTENTYYRVAVTRSKDIPLFGPLFPKGARFPRSPAFRDFLLAKAINAENAAEKSEKFRSMATRTRQEYLKDLAENYVTTTPIDSSTKFPLLSLGGKRKEKLKGAKGAELHSAGALVWAVTVVQGGENIGLSLSCLLGVSAESVVLIERSTRTVVFNCSCRDVIGWKAVTESGAQGGPSLDIFYERGEAVTVTTSESQVEDIKEVVQRLELVTRGCEAREVTPLRDGVGQPGFLMSEEGFVTELQRFGYAESGGLQLGARVVRLCGQVLVHLSLEERSRLLRTAQKIHITVIPPDENGKPQRSTLKVIMFACFPQEKEDKAVLQAEVQSLRQNNQRLQEESQSTVAREYANKTSGAMQTDNENHKMCAN</sequence>
<accession>A0A8C1EAQ3</accession>
<dbReference type="Gene3D" id="6.10.140.210">
    <property type="match status" value="1"/>
</dbReference>
<dbReference type="GeneTree" id="ENSGT00940000160644"/>
<reference evidence="6" key="2">
    <citation type="submission" date="2025-09" db="UniProtKB">
        <authorList>
            <consortium name="Ensembl"/>
        </authorList>
    </citation>
    <scope>IDENTIFICATION</scope>
</reference>
<dbReference type="InterPro" id="IPR050989">
    <property type="entry name" value="Rap1_Ran_GAP"/>
</dbReference>
<dbReference type="InterPro" id="IPR035974">
    <property type="entry name" value="Rap/Ran-GAP_sf"/>
</dbReference>
<dbReference type="PANTHER" id="PTHR15711:SF64">
    <property type="entry name" value="SIGNAL-INDUCED PROLIFERATION-ASSOCIATED PROTEIN 1 ISOFORM X1"/>
    <property type="match status" value="1"/>
</dbReference>
<evidence type="ECO:0000259" key="5">
    <source>
        <dbReference type="PROSITE" id="PS50085"/>
    </source>
</evidence>
<feature type="region of interest" description="Disordered" evidence="4">
    <location>
        <begin position="867"/>
        <end position="903"/>
    </location>
</feature>
<dbReference type="PANTHER" id="PTHR15711">
    <property type="entry name" value="RAP GTPASE-ACTIVATING PROTEIN"/>
    <property type="match status" value="1"/>
</dbReference>
<reference evidence="6" key="1">
    <citation type="submission" date="2025-08" db="UniProtKB">
        <authorList>
            <consortium name="Ensembl"/>
        </authorList>
    </citation>
    <scope>IDENTIFICATION</scope>
</reference>
<dbReference type="Gene3D" id="3.40.50.11210">
    <property type="entry name" value="Rap/Ran-GAP"/>
    <property type="match status" value="1"/>
</dbReference>
<dbReference type="SUPFAM" id="SSF50156">
    <property type="entry name" value="PDZ domain-like"/>
    <property type="match status" value="1"/>
</dbReference>
<dbReference type="FunFam" id="3.40.50.11210:FF:000002">
    <property type="entry name" value="Signal-induced proliferation-associated 1-like protein 1"/>
    <property type="match status" value="1"/>
</dbReference>
<proteinExistence type="predicted"/>
<dbReference type="CDD" id="cd06745">
    <property type="entry name" value="PDZ_SIPA1-like"/>
    <property type="match status" value="1"/>
</dbReference>
<dbReference type="Proteomes" id="UP001108240">
    <property type="component" value="Unplaced"/>
</dbReference>
<feature type="region of interest" description="Disordered" evidence="4">
    <location>
        <begin position="23"/>
        <end position="60"/>
    </location>
</feature>
<evidence type="ECO:0000256" key="4">
    <source>
        <dbReference type="SAM" id="MobiDB-lite"/>
    </source>
</evidence>
<dbReference type="GO" id="GO:0005096">
    <property type="term" value="F:GTPase activator activity"/>
    <property type="evidence" value="ECO:0007669"/>
    <property type="project" value="UniProtKB-KW"/>
</dbReference>
<keyword evidence="2" id="KW-0597">Phosphoprotein</keyword>
<dbReference type="Pfam" id="PF02145">
    <property type="entry name" value="Rap_GAP"/>
    <property type="match status" value="1"/>
</dbReference>
<dbReference type="AlphaFoldDB" id="A0A8C1EAQ3"/>
<protein>
    <submittedName>
        <fullName evidence="6">Signal-induced proliferation-associated 1</fullName>
    </submittedName>
</protein>
<evidence type="ECO:0000256" key="2">
    <source>
        <dbReference type="ARBA" id="ARBA00022553"/>
    </source>
</evidence>
<dbReference type="SUPFAM" id="SSF111347">
    <property type="entry name" value="Rap/Ran-GAP"/>
    <property type="match status" value="1"/>
</dbReference>
<dbReference type="Ensembl" id="ENSCCRT00000081079.2">
    <property type="protein sequence ID" value="ENSCCRP00000074793.2"/>
    <property type="gene ID" value="ENSCCRG00000040406.2"/>
</dbReference>
<evidence type="ECO:0000256" key="3">
    <source>
        <dbReference type="ARBA" id="ARBA00023054"/>
    </source>
</evidence>
<evidence type="ECO:0000313" key="7">
    <source>
        <dbReference type="Proteomes" id="UP001108240"/>
    </source>
</evidence>
<keyword evidence="1" id="KW-0343">GTPase activation</keyword>
<keyword evidence="3" id="KW-0175">Coiled coil</keyword>
<organism evidence="6 7">
    <name type="scientific">Cyprinus carpio carpio</name>
    <dbReference type="NCBI Taxonomy" id="630221"/>
    <lineage>
        <taxon>Eukaryota</taxon>
        <taxon>Metazoa</taxon>
        <taxon>Chordata</taxon>
        <taxon>Craniata</taxon>
        <taxon>Vertebrata</taxon>
        <taxon>Euteleostomi</taxon>
        <taxon>Actinopterygii</taxon>
        <taxon>Neopterygii</taxon>
        <taxon>Teleostei</taxon>
        <taxon>Ostariophysi</taxon>
        <taxon>Cypriniformes</taxon>
        <taxon>Cyprinidae</taxon>
        <taxon>Cyprininae</taxon>
        <taxon>Cyprinus</taxon>
    </lineage>
</organism>
<keyword evidence="7" id="KW-1185">Reference proteome</keyword>
<dbReference type="InterPro" id="IPR036034">
    <property type="entry name" value="PDZ_sf"/>
</dbReference>
<dbReference type="InterPro" id="IPR000331">
    <property type="entry name" value="Rap/Ran_GAP_dom"/>
</dbReference>
<evidence type="ECO:0000313" key="6">
    <source>
        <dbReference type="Ensembl" id="ENSCCRP00000074793.2"/>
    </source>
</evidence>
<feature type="compositionally biased region" description="Polar residues" evidence="4">
    <location>
        <begin position="867"/>
        <end position="894"/>
    </location>
</feature>
<dbReference type="GO" id="GO:0005737">
    <property type="term" value="C:cytoplasm"/>
    <property type="evidence" value="ECO:0007669"/>
    <property type="project" value="TreeGrafter"/>
</dbReference>
<dbReference type="Pfam" id="PF21022">
    <property type="entry name" value="Rap-GAP_dimer"/>
    <property type="match status" value="1"/>
</dbReference>